<evidence type="ECO:0000313" key="4">
    <source>
        <dbReference type="Proteomes" id="UP000316759"/>
    </source>
</evidence>
<evidence type="ECO:0000256" key="1">
    <source>
        <dbReference type="SAM" id="Coils"/>
    </source>
</evidence>
<dbReference type="OrthoDB" id="10036174at2759"/>
<feature type="compositionally biased region" description="Basic and acidic residues" evidence="2">
    <location>
        <begin position="1189"/>
        <end position="1204"/>
    </location>
</feature>
<feature type="compositionally biased region" description="Polar residues" evidence="2">
    <location>
        <begin position="109"/>
        <end position="120"/>
    </location>
</feature>
<feature type="region of interest" description="Disordered" evidence="2">
    <location>
        <begin position="100"/>
        <end position="127"/>
    </location>
</feature>
<sequence length="1334" mass="148759">MTREVMMQEISALEEELDEVTADLTAAREQACTAQLRVTFLEDTTGELRAETERRERELTTYIGHLESKNQVVNKLLEILQERTENLQTDLDRYLGIPHRGDSMEASAESRTSTFSTASAGSDEVFDDSTETGKAALEIEHQLRNRVSFLERLLEEERRKTEIAENQLQQSNVIPNADGQLKSRQMDLLKKELEEKDELIEARDEQIADLKSRVDQARKMNDALRSLMEKDSGTEKGTVQNVESSVEMASYRKEIESARKEMQILRTNLGQAEKIRERLVKENRELQEELKLREDSIFDQDDEIEKRNAEIRTVKANLEAVQKELEQTKRDLSAVKQRESSGSSGRLSAQIAQNEKIRADLHETTRQLNEMKLKYDEAMRAGQTADEKFTQLSADMNQLRGTLQEKDSLIIDLNKTLKKNNEDISEMRHARQNLEKERSKLEKLLEEVKKDLSAKDQEIKSLHVRLDSFPVKMFPDRPESSQESGLGTPDNSSTRDGGTLSRRSAEVDRLRRELSMMRRERDDLATEVKQLRAKLRAKEEGSKKDQPEGLIGLPTGNAYAKAIAAQQTTTKISLLNEHIASLNRTNVELKLHNESLQNTVIDLQRRYRSLKEQYEGEQETWLTERVVLESKAKEQEDRKLTITNTRKLLQETTSKLFEVEASAEKNLETLRAAYQNLENEKVELEAKLNEMEEHQKLPKVLQRFGGSAGTARPGVLGAQTRGSIGESKELTRRLETAERTITKLRSELTEAKAARQAEQNAVVQEAEMARQAAEQEAEDLRDRLVTMECYRQQCELFRHRHFEVEENAEREFKIWQEEREHLLYRAEEARAMVEQWSMQLQYRTDTDTEKADDIVKDVLTQMEKWCASRGKVPCLKRRMVDSLYSFDGGSITTGLGSVPASPAASVARGGGLLGSSITSFPAGRSQAQRSTSMEWGNGRSVLAAGAPVCGHYREGSIGLGSSAFGGALRGSALSLAAGNNVGGGSNYSLLLANRCGRSVSPEVSVRKLSNYPDPTPGFLVRPSSRQGSHDSLSSIGDYTQRSFTLPGKPPIRSAISPARKKFFEEDTSASTTSLAKVGQVKTDTRNTSTNLASTPTTDVIGKPPIQPHNDSKIKTEESEPVTQKTPDSDRKQTKQSSITSKPTEEKTTTPTVTKIKHGSSIADRIARWASPGPKGTSKSALSSSSSSRETTDLSAKKGDKDTKLRTISGSAKSEDSKKAEPAIAGAKESTKAISKPDSKLSEKEEAQSIKKVDSKLTNKDEGKSVSKDESKSVTKNENKSTKTDTKQTQSISRQASTPSESTLTSAQSSKRPGSVSTISPAIMALRQKFAGSGK</sequence>
<feature type="coiled-coil region" evidence="1">
    <location>
        <begin position="3"/>
        <end position="30"/>
    </location>
</feature>
<dbReference type="EMBL" id="SUNJ01000557">
    <property type="protein sequence ID" value="TPP67545.1"/>
    <property type="molecule type" value="Genomic_DNA"/>
</dbReference>
<proteinExistence type="predicted"/>
<protein>
    <submittedName>
        <fullName evidence="3">Protein SOGA2</fullName>
    </submittedName>
</protein>
<feature type="coiled-coil region" evidence="1">
    <location>
        <begin position="579"/>
        <end position="620"/>
    </location>
</feature>
<feature type="coiled-coil region" evidence="1">
    <location>
        <begin position="417"/>
        <end position="465"/>
    </location>
</feature>
<keyword evidence="1" id="KW-0175">Coiled coil</keyword>
<feature type="region of interest" description="Disordered" evidence="2">
    <location>
        <begin position="472"/>
        <end position="509"/>
    </location>
</feature>
<feature type="coiled-coil region" evidence="1">
    <location>
        <begin position="660"/>
        <end position="697"/>
    </location>
</feature>
<dbReference type="PANTHER" id="PTHR45615:SF80">
    <property type="entry name" value="GRIP DOMAIN-CONTAINING PROTEIN"/>
    <property type="match status" value="1"/>
</dbReference>
<organism evidence="3 4">
    <name type="scientific">Fasciola gigantica</name>
    <name type="common">Giant liver fluke</name>
    <dbReference type="NCBI Taxonomy" id="46835"/>
    <lineage>
        <taxon>Eukaryota</taxon>
        <taxon>Metazoa</taxon>
        <taxon>Spiralia</taxon>
        <taxon>Lophotrochozoa</taxon>
        <taxon>Platyhelminthes</taxon>
        <taxon>Trematoda</taxon>
        <taxon>Digenea</taxon>
        <taxon>Plagiorchiida</taxon>
        <taxon>Echinostomata</taxon>
        <taxon>Echinostomatoidea</taxon>
        <taxon>Fasciolidae</taxon>
        <taxon>Fasciola</taxon>
    </lineage>
</organism>
<feature type="region of interest" description="Disordered" evidence="2">
    <location>
        <begin position="331"/>
        <end position="351"/>
    </location>
</feature>
<feature type="compositionally biased region" description="Low complexity" evidence="2">
    <location>
        <begin position="1177"/>
        <end position="1187"/>
    </location>
</feature>
<comment type="caution">
    <text evidence="3">The sequence shown here is derived from an EMBL/GenBank/DDBJ whole genome shotgun (WGS) entry which is preliminary data.</text>
</comment>
<dbReference type="PANTHER" id="PTHR45615">
    <property type="entry name" value="MYOSIN HEAVY CHAIN, NON-MUSCLE"/>
    <property type="match status" value="1"/>
</dbReference>
<feature type="compositionally biased region" description="Basic and acidic residues" evidence="2">
    <location>
        <begin position="1228"/>
        <end position="1285"/>
    </location>
</feature>
<feature type="coiled-coil region" evidence="1">
    <location>
        <begin position="727"/>
        <end position="790"/>
    </location>
</feature>
<dbReference type="Proteomes" id="UP000316759">
    <property type="component" value="Unassembled WGS sequence"/>
</dbReference>
<feature type="compositionally biased region" description="Polar residues" evidence="2">
    <location>
        <begin position="1291"/>
        <end position="1319"/>
    </location>
</feature>
<evidence type="ECO:0000256" key="2">
    <source>
        <dbReference type="SAM" id="MobiDB-lite"/>
    </source>
</evidence>
<keyword evidence="4" id="KW-1185">Reference proteome</keyword>
<name>A0A504Z4A6_FASGI</name>
<accession>A0A504Z4A6</accession>
<reference evidence="3 4" key="1">
    <citation type="submission" date="2019-04" db="EMBL/GenBank/DDBJ databases">
        <title>Annotation for the trematode Fasciola gigantica.</title>
        <authorList>
            <person name="Choi Y.-J."/>
        </authorList>
    </citation>
    <scope>NUCLEOTIDE SEQUENCE [LARGE SCALE GENOMIC DNA]</scope>
    <source>
        <strain evidence="3">Uganda_cow_1</strain>
    </source>
</reference>
<feature type="compositionally biased region" description="Polar residues" evidence="2">
    <location>
        <begin position="481"/>
        <end position="496"/>
    </location>
</feature>
<feature type="compositionally biased region" description="Polar residues" evidence="2">
    <location>
        <begin position="340"/>
        <end position="351"/>
    </location>
</feature>
<feature type="region of interest" description="Disordered" evidence="2">
    <location>
        <begin position="1064"/>
        <end position="1320"/>
    </location>
</feature>
<gene>
    <name evidence="3" type="ORF">FGIG_10992</name>
</gene>
<evidence type="ECO:0000313" key="3">
    <source>
        <dbReference type="EMBL" id="TPP67545.1"/>
    </source>
</evidence>
<feature type="compositionally biased region" description="Polar residues" evidence="2">
    <location>
        <begin position="1085"/>
        <end position="1097"/>
    </location>
</feature>